<dbReference type="STRING" id="416450.A0A1V6PT77"/>
<dbReference type="PANTHER" id="PTHR45657:SF20">
    <property type="entry name" value="CRAL_TRIO DOMAIN PROTEIN (AFU_ORTHOLOGUE AFUA_5G00680)"/>
    <property type="match status" value="1"/>
</dbReference>
<dbReference type="OrthoDB" id="30289at2759"/>
<dbReference type="PROSITE" id="PS50191">
    <property type="entry name" value="CRAL_TRIO"/>
    <property type="match status" value="1"/>
</dbReference>
<dbReference type="InterPro" id="IPR001251">
    <property type="entry name" value="CRAL-TRIO_dom"/>
</dbReference>
<dbReference type="InterPro" id="IPR011074">
    <property type="entry name" value="CRAL/TRIO_N_dom"/>
</dbReference>
<keyword evidence="3" id="KW-1185">Reference proteome</keyword>
<organism evidence="2 3">
    <name type="scientific">Penicillium antarcticum</name>
    <dbReference type="NCBI Taxonomy" id="416450"/>
    <lineage>
        <taxon>Eukaryota</taxon>
        <taxon>Fungi</taxon>
        <taxon>Dikarya</taxon>
        <taxon>Ascomycota</taxon>
        <taxon>Pezizomycotina</taxon>
        <taxon>Eurotiomycetes</taxon>
        <taxon>Eurotiomycetidae</taxon>
        <taxon>Eurotiales</taxon>
        <taxon>Aspergillaceae</taxon>
        <taxon>Penicillium</taxon>
    </lineage>
</organism>
<dbReference type="EMBL" id="MDYN01000037">
    <property type="protein sequence ID" value="OQD80239.1"/>
    <property type="molecule type" value="Genomic_DNA"/>
</dbReference>
<dbReference type="SUPFAM" id="SSF52087">
    <property type="entry name" value="CRAL/TRIO domain"/>
    <property type="match status" value="1"/>
</dbReference>
<dbReference type="Proteomes" id="UP000191672">
    <property type="component" value="Unassembled WGS sequence"/>
</dbReference>
<dbReference type="InterPro" id="IPR036273">
    <property type="entry name" value="CRAL/TRIO_N_dom_sf"/>
</dbReference>
<reference evidence="3" key="1">
    <citation type="journal article" date="2017" name="Nat. Microbiol.">
        <title>Global analysis of biosynthetic gene clusters reveals vast potential of secondary metabolite production in Penicillium species.</title>
        <authorList>
            <person name="Nielsen J.C."/>
            <person name="Grijseels S."/>
            <person name="Prigent S."/>
            <person name="Ji B."/>
            <person name="Dainat J."/>
            <person name="Nielsen K.F."/>
            <person name="Frisvad J.C."/>
            <person name="Workman M."/>
            <person name="Nielsen J."/>
        </authorList>
    </citation>
    <scope>NUCLEOTIDE SEQUENCE [LARGE SCALE GENOMIC DNA]</scope>
    <source>
        <strain evidence="3">IBT 31811</strain>
    </source>
</reference>
<dbReference type="CDD" id="cd00170">
    <property type="entry name" value="SEC14"/>
    <property type="match status" value="1"/>
</dbReference>
<name>A0A1V6PT77_9EURO</name>
<sequence>MSIHQILDLKIPPEHEASLESFTRLCEEHKLLNQFNEQESRDLCDGLSDPSTLLRFLTARRFDPDAALTQFKEACQFRQEKSTLQLYDIIPIDDFEQARQFYPHWTGRRDKNGLPICMFDVTYLDKDALACWEKTRNTPGWKHSPSGEQQPPNPDMMQSASIFHDSLARFVLPLCSMMKDRPNSSAPITNFVYLVDASNLGLKQGWSVKSFAQAISWLLATCYPETIQRIIVCNPPSYFSTIWRYLKGWVDPYTAEKIVVLLSAEVLPTLREDIDDENIPSIFGGGFSFEHGMLPDLDSNIRDRLNWDDPEKTLPPGPIKWAREADGKVAASAVGTQAGLTRSDKIAEIDCTK</sequence>
<dbReference type="SMART" id="SM00516">
    <property type="entry name" value="SEC14"/>
    <property type="match status" value="1"/>
</dbReference>
<gene>
    <name evidence="2" type="ORF">PENANT_c037G00098</name>
</gene>
<comment type="caution">
    <text evidence="2">The sequence shown here is derived from an EMBL/GenBank/DDBJ whole genome shotgun (WGS) entry which is preliminary data.</text>
</comment>
<accession>A0A1V6PT77</accession>
<dbReference type="InterPro" id="IPR051026">
    <property type="entry name" value="PI/PC_transfer"/>
</dbReference>
<protein>
    <recommendedName>
        <fullName evidence="1">CRAL-TRIO domain-containing protein</fullName>
    </recommendedName>
</protein>
<evidence type="ECO:0000313" key="2">
    <source>
        <dbReference type="EMBL" id="OQD80239.1"/>
    </source>
</evidence>
<dbReference type="Pfam" id="PF03765">
    <property type="entry name" value="CRAL_TRIO_N"/>
    <property type="match status" value="1"/>
</dbReference>
<dbReference type="Gene3D" id="1.10.8.20">
    <property type="entry name" value="N-terminal domain of phosphatidylinositol transfer protein sec14p"/>
    <property type="match status" value="1"/>
</dbReference>
<dbReference type="SUPFAM" id="SSF46938">
    <property type="entry name" value="CRAL/TRIO N-terminal domain"/>
    <property type="match status" value="1"/>
</dbReference>
<dbReference type="PANTHER" id="PTHR45657">
    <property type="entry name" value="CRAL-TRIO DOMAIN-CONTAINING PROTEIN YKL091C-RELATED"/>
    <property type="match status" value="1"/>
</dbReference>
<proteinExistence type="predicted"/>
<dbReference type="InterPro" id="IPR036865">
    <property type="entry name" value="CRAL-TRIO_dom_sf"/>
</dbReference>
<evidence type="ECO:0000313" key="3">
    <source>
        <dbReference type="Proteomes" id="UP000191672"/>
    </source>
</evidence>
<dbReference type="SMART" id="SM01100">
    <property type="entry name" value="CRAL_TRIO_N"/>
    <property type="match status" value="1"/>
</dbReference>
<dbReference type="Pfam" id="PF00650">
    <property type="entry name" value="CRAL_TRIO"/>
    <property type="match status" value="1"/>
</dbReference>
<feature type="domain" description="CRAL-TRIO" evidence="1">
    <location>
        <begin position="105"/>
        <end position="291"/>
    </location>
</feature>
<evidence type="ECO:0000259" key="1">
    <source>
        <dbReference type="PROSITE" id="PS50191"/>
    </source>
</evidence>
<dbReference type="AlphaFoldDB" id="A0A1V6PT77"/>
<dbReference type="Gene3D" id="3.40.525.10">
    <property type="entry name" value="CRAL-TRIO lipid binding domain"/>
    <property type="match status" value="1"/>
</dbReference>